<feature type="domain" description="Peptidase M24" evidence="2">
    <location>
        <begin position="8"/>
        <end position="158"/>
    </location>
</feature>
<dbReference type="InterPro" id="IPR036388">
    <property type="entry name" value="WH-like_DNA-bd_sf"/>
</dbReference>
<dbReference type="SUPFAM" id="SSF46785">
    <property type="entry name" value="Winged helix' DNA-binding domain"/>
    <property type="match status" value="1"/>
</dbReference>
<dbReference type="AlphaFoldDB" id="A0A9W8CJP0"/>
<organism evidence="3 4">
    <name type="scientific">Coemansia asiatica</name>
    <dbReference type="NCBI Taxonomy" id="1052880"/>
    <lineage>
        <taxon>Eukaryota</taxon>
        <taxon>Fungi</taxon>
        <taxon>Fungi incertae sedis</taxon>
        <taxon>Zoopagomycota</taxon>
        <taxon>Kickxellomycotina</taxon>
        <taxon>Kickxellomycetes</taxon>
        <taxon>Kickxellales</taxon>
        <taxon>Kickxellaceae</taxon>
        <taxon>Coemansia</taxon>
    </lineage>
</organism>
<dbReference type="FunFam" id="1.10.10.10:FF:000029">
    <property type="entry name" value="Proliferation-associated 2G4, a"/>
    <property type="match status" value="1"/>
</dbReference>
<dbReference type="SUPFAM" id="SSF55920">
    <property type="entry name" value="Creatinase/aminopeptidase"/>
    <property type="match status" value="1"/>
</dbReference>
<dbReference type="Gene3D" id="1.10.10.10">
    <property type="entry name" value="Winged helix-like DNA-binding domain superfamily/Winged helix DNA-binding domain"/>
    <property type="match status" value="1"/>
</dbReference>
<accession>A0A9W8CJP0</accession>
<dbReference type="CDD" id="cd01089">
    <property type="entry name" value="PA2G4-like"/>
    <property type="match status" value="1"/>
</dbReference>
<dbReference type="EMBL" id="JANBOH010000159">
    <property type="protein sequence ID" value="KAJ1644529.1"/>
    <property type="molecule type" value="Genomic_DNA"/>
</dbReference>
<dbReference type="Pfam" id="PF00557">
    <property type="entry name" value="Peptidase_M24"/>
    <property type="match status" value="1"/>
</dbReference>
<protein>
    <recommendedName>
        <fullName evidence="2">Peptidase M24 domain-containing protein</fullName>
    </recommendedName>
</protein>
<dbReference type="InterPro" id="IPR036005">
    <property type="entry name" value="Creatinase/aminopeptidase-like"/>
</dbReference>
<dbReference type="InterPro" id="IPR047113">
    <property type="entry name" value="PA2G4/ARX1"/>
</dbReference>
<dbReference type="InterPro" id="IPR000994">
    <property type="entry name" value="Pept_M24"/>
</dbReference>
<evidence type="ECO:0000256" key="1">
    <source>
        <dbReference type="ARBA" id="ARBA00007319"/>
    </source>
</evidence>
<gene>
    <name evidence="3" type="ORF">LPJ64_003803</name>
</gene>
<dbReference type="Gene3D" id="3.90.230.10">
    <property type="entry name" value="Creatinase/methionine aminopeptidase superfamily"/>
    <property type="match status" value="1"/>
</dbReference>
<dbReference type="Proteomes" id="UP001145021">
    <property type="component" value="Unassembled WGS sequence"/>
</dbReference>
<comment type="caution">
    <text evidence="3">The sequence shown here is derived from an EMBL/GenBank/DDBJ whole genome shotgun (WGS) entry which is preliminary data.</text>
</comment>
<evidence type="ECO:0000259" key="2">
    <source>
        <dbReference type="Pfam" id="PF00557"/>
    </source>
</evidence>
<dbReference type="PANTHER" id="PTHR10804">
    <property type="entry name" value="PROTEASE FAMILY M24 METHIONYL AMINOPEPTIDASE, AMINOPEPTIDASE P"/>
    <property type="match status" value="1"/>
</dbReference>
<evidence type="ECO:0000313" key="3">
    <source>
        <dbReference type="EMBL" id="KAJ1644529.1"/>
    </source>
</evidence>
<keyword evidence="4" id="KW-1185">Reference proteome</keyword>
<comment type="similarity">
    <text evidence="1">Belongs to the peptidase M24 family.</text>
</comment>
<reference evidence="3" key="1">
    <citation type="submission" date="2022-07" db="EMBL/GenBank/DDBJ databases">
        <title>Phylogenomic reconstructions and comparative analyses of Kickxellomycotina fungi.</title>
        <authorList>
            <person name="Reynolds N.K."/>
            <person name="Stajich J.E."/>
            <person name="Barry K."/>
            <person name="Grigoriev I.V."/>
            <person name="Crous P."/>
            <person name="Smith M.E."/>
        </authorList>
    </citation>
    <scope>NUCLEOTIDE SEQUENCE</scope>
    <source>
        <strain evidence="3">NBRC 105413</strain>
    </source>
</reference>
<sequence>MDIKGYTKYRSASAIAGQVLQNVISVAVPGMSVAAICSYSDSLIDAHCKSVHRKEEGIERGVAFPTTVSVNKVIQNFSPNASEDYILREGDVAKIEVGVHIDGYMASVAHTTVATNSPGVTVTDRRADAISAAYYASEVATRMIRPGQTPRNLIKAIGLVASGFNCTVAEETFTCQIDRFVISGKNTFANRFNPDVVVPETPFETGEIYTVDCSISTGDGQARASDYSATIFQRDVNQQYSLKLRTSRMLFSEISNRFSVFPFLMRDAVGDNHALKAGINECVRSRLLVPFAVTTEKKNGNQYVAQFKITVICHYTGPVRLTQPLPMPNVQSATAIPPESEIGQILALGFEQAPAPELPRLKNTVPAPVLTLAESSAAQAASSMDLS</sequence>
<proteinExistence type="inferred from homology"/>
<evidence type="ECO:0000313" key="4">
    <source>
        <dbReference type="Proteomes" id="UP001145021"/>
    </source>
</evidence>
<dbReference type="InterPro" id="IPR036390">
    <property type="entry name" value="WH_DNA-bd_sf"/>
</dbReference>
<dbReference type="PANTHER" id="PTHR10804:SF11">
    <property type="entry name" value="PROLIFERATION-ASSOCIATED PROTEIN 2G4"/>
    <property type="match status" value="1"/>
</dbReference>
<name>A0A9W8CJP0_9FUNG</name>